<dbReference type="EMBL" id="BOOF01000012">
    <property type="protein sequence ID" value="GIH61912.1"/>
    <property type="molecule type" value="Genomic_DNA"/>
</dbReference>
<dbReference type="Gene3D" id="1.10.10.2220">
    <property type="match status" value="1"/>
</dbReference>
<evidence type="ECO:0000259" key="5">
    <source>
        <dbReference type="SMART" id="SM00278"/>
    </source>
</evidence>
<comment type="catalytic activity">
    <reaction evidence="3">
        <text>ATP + H2O = ADP + phosphate + H(+)</text>
        <dbReference type="Rhea" id="RHEA:13065"/>
        <dbReference type="ChEBI" id="CHEBI:15377"/>
        <dbReference type="ChEBI" id="CHEBI:15378"/>
        <dbReference type="ChEBI" id="CHEBI:30616"/>
        <dbReference type="ChEBI" id="CHEBI:43474"/>
        <dbReference type="ChEBI" id="CHEBI:456216"/>
        <dbReference type="EC" id="5.6.2.3"/>
    </reaction>
</comment>
<evidence type="ECO:0000313" key="6">
    <source>
        <dbReference type="EMBL" id="GIH61912.1"/>
    </source>
</evidence>
<comment type="caution">
    <text evidence="6">The sequence shown here is derived from an EMBL/GenBank/DDBJ whole genome shotgun (WGS) entry which is preliminary data.</text>
</comment>
<keyword evidence="1 3" id="KW-0547">Nucleotide-binding</keyword>
<comment type="function">
    <text evidence="3">DNA-dependent ATPase and ATP-dependent 5'-3' DNA helicase. Has no activity on blunt DNA or DNA with 3'-overhangs, requires at least 10 bases of 5'-ssDNA for helicase activity.</text>
</comment>
<keyword evidence="3" id="KW-0347">Helicase</keyword>
<dbReference type="Pfam" id="PF23139">
    <property type="entry name" value="OB_YrrC"/>
    <property type="match status" value="1"/>
</dbReference>
<dbReference type="InterPro" id="IPR006345">
    <property type="entry name" value="RecD2"/>
</dbReference>
<feature type="domain" description="Helix-hairpin-helix DNA-binding motif class 1" evidence="5">
    <location>
        <begin position="139"/>
        <end position="158"/>
    </location>
</feature>
<evidence type="ECO:0000256" key="1">
    <source>
        <dbReference type="ARBA" id="ARBA00022741"/>
    </source>
</evidence>
<dbReference type="CDD" id="cd17933">
    <property type="entry name" value="DEXSc_RecD-like"/>
    <property type="match status" value="1"/>
</dbReference>
<dbReference type="SUPFAM" id="SSF52540">
    <property type="entry name" value="P-loop containing nucleoside triphosphate hydrolases"/>
    <property type="match status" value="2"/>
</dbReference>
<dbReference type="PANTHER" id="PTHR43788">
    <property type="entry name" value="DNA2/NAM7 HELICASE FAMILY MEMBER"/>
    <property type="match status" value="1"/>
</dbReference>
<dbReference type="InterPro" id="IPR010994">
    <property type="entry name" value="RuvA_2-like"/>
</dbReference>
<dbReference type="EC" id="5.6.2.3" evidence="3"/>
<dbReference type="PANTHER" id="PTHR43788:SF6">
    <property type="entry name" value="DNA HELICASE B"/>
    <property type="match status" value="1"/>
</dbReference>
<dbReference type="Gene3D" id="1.10.150.20">
    <property type="entry name" value="5' to 3' exonuclease, C-terminal subdomain"/>
    <property type="match status" value="1"/>
</dbReference>
<feature type="region of interest" description="Disordered" evidence="4">
    <location>
        <begin position="1"/>
        <end position="20"/>
    </location>
</feature>
<dbReference type="Gene3D" id="3.40.50.300">
    <property type="entry name" value="P-loop containing nucleotide triphosphate hydrolases"/>
    <property type="match status" value="2"/>
</dbReference>
<dbReference type="InterPro" id="IPR050534">
    <property type="entry name" value="Coronavir_polyprotein_1ab"/>
</dbReference>
<dbReference type="InterPro" id="IPR027417">
    <property type="entry name" value="P-loop_NTPase"/>
</dbReference>
<organism evidence="6 7">
    <name type="scientific">Microbispora siamensis</name>
    <dbReference type="NCBI Taxonomy" id="564413"/>
    <lineage>
        <taxon>Bacteria</taxon>
        <taxon>Bacillati</taxon>
        <taxon>Actinomycetota</taxon>
        <taxon>Actinomycetes</taxon>
        <taxon>Streptosporangiales</taxon>
        <taxon>Streptosporangiaceae</taxon>
        <taxon>Microbispora</taxon>
    </lineage>
</organism>
<keyword evidence="3" id="KW-0238">DNA-binding</keyword>
<proteinExistence type="inferred from homology"/>
<keyword evidence="7" id="KW-1185">Reference proteome</keyword>
<feature type="domain" description="Helix-hairpin-helix DNA-binding motif class 1" evidence="5">
    <location>
        <begin position="203"/>
        <end position="222"/>
    </location>
</feature>
<dbReference type="NCBIfam" id="TIGR01448">
    <property type="entry name" value="recD_rel"/>
    <property type="match status" value="1"/>
</dbReference>
<keyword evidence="2 3" id="KW-0067">ATP-binding</keyword>
<dbReference type="InterPro" id="IPR041451">
    <property type="entry name" value="RecD2_SH13"/>
</dbReference>
<dbReference type="InterPro" id="IPR055446">
    <property type="entry name" value="RecD2_N_OB"/>
</dbReference>
<dbReference type="CDD" id="cd18809">
    <property type="entry name" value="SF1_C_RecD"/>
    <property type="match status" value="1"/>
</dbReference>
<evidence type="ECO:0000256" key="4">
    <source>
        <dbReference type="SAM" id="MobiDB-lite"/>
    </source>
</evidence>
<dbReference type="Pfam" id="PF14520">
    <property type="entry name" value="HHH_5"/>
    <property type="match status" value="1"/>
</dbReference>
<dbReference type="Gene3D" id="2.30.30.940">
    <property type="match status" value="1"/>
</dbReference>
<dbReference type="Pfam" id="PF13538">
    <property type="entry name" value="UvrD_C_2"/>
    <property type="match status" value="1"/>
</dbReference>
<dbReference type="Pfam" id="PF14490">
    <property type="entry name" value="HHH_RecD2"/>
    <property type="match status" value="1"/>
</dbReference>
<reference evidence="6 7" key="1">
    <citation type="submission" date="2021-01" db="EMBL/GenBank/DDBJ databases">
        <title>Whole genome shotgun sequence of Microbispora siamensis NBRC 104113.</title>
        <authorList>
            <person name="Komaki H."/>
            <person name="Tamura T."/>
        </authorList>
    </citation>
    <scope>NUCLEOTIDE SEQUENCE [LARGE SCALE GENOMIC DNA]</scope>
    <source>
        <strain evidence="6 7">NBRC 104113</strain>
    </source>
</reference>
<dbReference type="InterPro" id="IPR029493">
    <property type="entry name" value="RecD2-like_HHH"/>
</dbReference>
<feature type="domain" description="Helix-hairpin-helix DNA-binding motif class 1" evidence="5">
    <location>
        <begin position="111"/>
        <end position="125"/>
    </location>
</feature>
<feature type="binding site" evidence="3">
    <location>
        <begin position="384"/>
        <end position="388"/>
    </location>
    <ligand>
        <name>ATP</name>
        <dbReference type="ChEBI" id="CHEBI:30616"/>
    </ligand>
</feature>
<accession>A0ABQ4GKG0</accession>
<feature type="compositionally biased region" description="Low complexity" evidence="4">
    <location>
        <begin position="11"/>
        <end position="20"/>
    </location>
</feature>
<keyword evidence="3" id="KW-0413">Isomerase</keyword>
<name>A0ABQ4GKG0_9ACTN</name>
<keyword evidence="3" id="KW-0378">Hydrolase</keyword>
<comment type="similarity">
    <text evidence="3">Belongs to the RecD family. RecD2 subfamily.</text>
</comment>
<dbReference type="Pfam" id="PF18335">
    <property type="entry name" value="SH3_13"/>
    <property type="match status" value="1"/>
</dbReference>
<dbReference type="InterPro" id="IPR003583">
    <property type="entry name" value="Hlx-hairpin-Hlx_DNA-bd_motif"/>
</dbReference>
<gene>
    <name evidence="3 6" type="primary">recD2</name>
    <name evidence="6" type="ORF">Msi02_27290</name>
</gene>
<dbReference type="SUPFAM" id="SSF47781">
    <property type="entry name" value="RuvA domain 2-like"/>
    <property type="match status" value="1"/>
</dbReference>
<dbReference type="HAMAP" id="MF_01488">
    <property type="entry name" value="RecD2"/>
    <property type="match status" value="1"/>
</dbReference>
<evidence type="ECO:0000256" key="2">
    <source>
        <dbReference type="ARBA" id="ARBA00022840"/>
    </source>
</evidence>
<dbReference type="Pfam" id="PF13245">
    <property type="entry name" value="AAA_19"/>
    <property type="match status" value="1"/>
</dbReference>
<dbReference type="SMART" id="SM00278">
    <property type="entry name" value="HhH1"/>
    <property type="match status" value="3"/>
</dbReference>
<dbReference type="InterPro" id="IPR027785">
    <property type="entry name" value="UvrD-like_helicase_C"/>
</dbReference>
<evidence type="ECO:0000256" key="3">
    <source>
        <dbReference type="HAMAP-Rule" id="MF_01488"/>
    </source>
</evidence>
<dbReference type="Proteomes" id="UP000660454">
    <property type="component" value="Unassembled WGS sequence"/>
</dbReference>
<evidence type="ECO:0000313" key="7">
    <source>
        <dbReference type="Proteomes" id="UP000660454"/>
    </source>
</evidence>
<protein>
    <recommendedName>
        <fullName evidence="3">ATP-dependent RecD2 DNA helicase</fullName>
        <ecNumber evidence="3">5.6.2.3</ecNumber>
    </recommendedName>
    <alternativeName>
        <fullName evidence="3">DNA 5'-3' helicase subunit RecD2</fullName>
    </alternativeName>
</protein>
<sequence>MWETMRPMTNPPGGAAGRPPGVQLDAVLERITYANEETGYTIARVATERSGTELLTVVGPLLGAQVGESLRLTGRWGSHPKYGRQFEVWSYTTVLPATIQGIQRYLGSGLIKGIGPKMAERIVDHFGTDTLRVIEEEPKRLVEVPGLGPKRTKMIAAAWEEQKIIKEVMIFLQGVGVSTSIAVRIFKQYGEDSIDVVRKEPYRLADDVWGIGFKTADTIAQAVGIPHDSPERVKAGLRYTLSQAADDGHCYLPAPNLVADAVKILEVPPDLTSACLEELVAEEGVVREEVPARGNGENGDENGESTVPAIYLVPFHRAELSLAGTLRTLLTSGHDRLGAFADVDWPAAFDWLRGRTGADLAPEQAQAVRLALTEKVAVLTGGPGCGKSFTVRSVVTLARAKRAKVILAAPTGRAAKRLAELTGHEATTVHRLLQLRPGGDATFDRDNPLDADLVVVDEASMLDLLLANKLAKAVAPGAHLLFVGDVDQLPSVGAGEVLRDLLAAPGIPRVRLTQIFRQAQESGVVVNAHRVNTGQHPLVREFPDFFLFPCEEPEEIAALTVDVVARRIPRKFGLNPRRDVQVLAPMHRGAAGAGALNIALQEALTPAREGMPERRYGGRVFRVGDKVTQLRNNYDKGAAGVFNGTVGVVTAITPEESKLTVLTDEDENVDYSFDELDELAHAYAVSIHRSQGSEYPAVVIPLATSAWMMLQRNLLYTAITRAKKLVVIVGSRRALGQAVRTRGAGRRHTGLTHRLRVP</sequence>